<dbReference type="AlphaFoldDB" id="A0A6J5Y4E7"/>
<proteinExistence type="predicted"/>
<keyword evidence="2" id="KW-1185">Reference proteome</keyword>
<reference evidence="2" key="1">
    <citation type="journal article" date="2020" name="Genome Biol.">
        <title>Gamete binning: chromosome-level and haplotype-resolved genome assembly enabled by high-throughput single-cell sequencing of gamete genomes.</title>
        <authorList>
            <person name="Campoy J.A."/>
            <person name="Sun H."/>
            <person name="Goel M."/>
            <person name="Jiao W.-B."/>
            <person name="Folz-Donahue K."/>
            <person name="Wang N."/>
            <person name="Rubio M."/>
            <person name="Liu C."/>
            <person name="Kukat C."/>
            <person name="Ruiz D."/>
            <person name="Huettel B."/>
            <person name="Schneeberger K."/>
        </authorList>
    </citation>
    <scope>NUCLEOTIDE SEQUENCE [LARGE SCALE GENOMIC DNA]</scope>
    <source>
        <strain evidence="2">cv. Rojo Pasion</strain>
    </source>
</reference>
<accession>A0A6J5Y4E7</accession>
<dbReference type="Proteomes" id="UP000507245">
    <property type="component" value="Unassembled WGS sequence"/>
</dbReference>
<dbReference type="OrthoDB" id="1930572at2759"/>
<dbReference type="EMBL" id="CAEKKB010000007">
    <property type="protein sequence ID" value="CAB4318348.1"/>
    <property type="molecule type" value="Genomic_DNA"/>
</dbReference>
<protein>
    <submittedName>
        <fullName evidence="1">Uncharacterized protein</fullName>
    </submittedName>
</protein>
<evidence type="ECO:0000313" key="2">
    <source>
        <dbReference type="Proteomes" id="UP000507245"/>
    </source>
</evidence>
<sequence>MEKLRRKPSSWIDSFSFVHSSNSGDLFISQKGMQNKRIMVKKMMRKKNFYLLKVASLAAQLLPQVEMCFFLSRQACPVVRALM</sequence>
<evidence type="ECO:0000313" key="1">
    <source>
        <dbReference type="EMBL" id="CAB4318348.1"/>
    </source>
</evidence>
<gene>
    <name evidence="1" type="ORF">ORAREDHAP_LOCUS45379</name>
</gene>
<organism evidence="1 2">
    <name type="scientific">Prunus armeniaca</name>
    <name type="common">Apricot</name>
    <name type="synonym">Armeniaca vulgaris</name>
    <dbReference type="NCBI Taxonomy" id="36596"/>
    <lineage>
        <taxon>Eukaryota</taxon>
        <taxon>Viridiplantae</taxon>
        <taxon>Streptophyta</taxon>
        <taxon>Embryophyta</taxon>
        <taxon>Tracheophyta</taxon>
        <taxon>Spermatophyta</taxon>
        <taxon>Magnoliopsida</taxon>
        <taxon>eudicotyledons</taxon>
        <taxon>Gunneridae</taxon>
        <taxon>Pentapetalae</taxon>
        <taxon>rosids</taxon>
        <taxon>fabids</taxon>
        <taxon>Rosales</taxon>
        <taxon>Rosaceae</taxon>
        <taxon>Amygdaloideae</taxon>
        <taxon>Amygdaleae</taxon>
        <taxon>Prunus</taxon>
    </lineage>
</organism>
<name>A0A6J5Y4E7_PRUAR</name>